<dbReference type="GO" id="GO:0016616">
    <property type="term" value="F:oxidoreductase activity, acting on the CH-OH group of donors, NAD or NADP as acceptor"/>
    <property type="evidence" value="ECO:0007669"/>
    <property type="project" value="UniProtKB-ARBA"/>
</dbReference>
<accession>A0A8H7BX04</accession>
<organism evidence="5 6">
    <name type="scientific">Apophysomyces ossiformis</name>
    <dbReference type="NCBI Taxonomy" id="679940"/>
    <lineage>
        <taxon>Eukaryota</taxon>
        <taxon>Fungi</taxon>
        <taxon>Fungi incertae sedis</taxon>
        <taxon>Mucoromycota</taxon>
        <taxon>Mucoromycotina</taxon>
        <taxon>Mucoromycetes</taxon>
        <taxon>Mucorales</taxon>
        <taxon>Mucorineae</taxon>
        <taxon>Mucoraceae</taxon>
        <taxon>Apophysomyces</taxon>
    </lineage>
</organism>
<keyword evidence="6" id="KW-1185">Reference proteome</keyword>
<sequence>MNPVNDSLQRLGLEYLDLYLIHWPGTSKKKLSDPKNRENRTESYRALEQLHREGKLRHIGVSNYTAAHLQYLLENCDIVPHVHQFELHPCLYQPDILSICTQHQIQVQAYSSLGEGRLVDGSIRLEELERIANGLHVTSAQVLLRWAVQHGWAVIPKSKSSTRVQQNADIFSFDLSAEKANFEFEMKLFETYIKMMLQLTVIFPKRSKYDSNFE</sequence>
<comment type="caution">
    <text evidence="5">The sequence shown here is derived from an EMBL/GenBank/DDBJ whole genome shotgun (WGS) entry which is preliminary data.</text>
</comment>
<gene>
    <name evidence="5" type="ORF">EC973_000069</name>
</gene>
<dbReference type="PANTHER" id="PTHR43827:SF3">
    <property type="entry name" value="NADP-DEPENDENT OXIDOREDUCTASE DOMAIN-CONTAINING PROTEIN"/>
    <property type="match status" value="1"/>
</dbReference>
<evidence type="ECO:0000313" key="5">
    <source>
        <dbReference type="EMBL" id="KAF7732795.1"/>
    </source>
</evidence>
<feature type="domain" description="NADP-dependent oxidoreductase" evidence="4">
    <location>
        <begin position="4"/>
        <end position="179"/>
    </location>
</feature>
<dbReference type="OrthoDB" id="416253at2759"/>
<dbReference type="Pfam" id="PF00248">
    <property type="entry name" value="Aldo_ket_red"/>
    <property type="match status" value="1"/>
</dbReference>
<reference evidence="5" key="1">
    <citation type="submission" date="2020-01" db="EMBL/GenBank/DDBJ databases">
        <title>Genome Sequencing of Three Apophysomyces-Like Fungal Strains Confirms a Novel Fungal Genus in the Mucoromycota with divergent Burkholderia-like Endosymbiotic Bacteria.</title>
        <authorList>
            <person name="Stajich J.E."/>
            <person name="Macias A.M."/>
            <person name="Carter-House D."/>
            <person name="Lovett B."/>
            <person name="Kasson L.R."/>
            <person name="Berry K."/>
            <person name="Grigoriev I."/>
            <person name="Chang Y."/>
            <person name="Spatafora J."/>
            <person name="Kasson M.T."/>
        </authorList>
    </citation>
    <scope>NUCLEOTIDE SEQUENCE</scope>
    <source>
        <strain evidence="5">NRRL A-21654</strain>
    </source>
</reference>
<evidence type="ECO:0000256" key="1">
    <source>
        <dbReference type="ARBA" id="ARBA00007905"/>
    </source>
</evidence>
<dbReference type="Proteomes" id="UP000605846">
    <property type="component" value="Unassembled WGS sequence"/>
</dbReference>
<evidence type="ECO:0000256" key="3">
    <source>
        <dbReference type="ARBA" id="ARBA00023002"/>
    </source>
</evidence>
<name>A0A8H7BX04_9FUNG</name>
<dbReference type="SUPFAM" id="SSF51430">
    <property type="entry name" value="NAD(P)-linked oxidoreductase"/>
    <property type="match status" value="1"/>
</dbReference>
<keyword evidence="3" id="KW-0560">Oxidoreductase</keyword>
<dbReference type="Gene3D" id="3.20.20.100">
    <property type="entry name" value="NADP-dependent oxidoreductase domain"/>
    <property type="match status" value="1"/>
</dbReference>
<dbReference type="EMBL" id="JABAYA010000001">
    <property type="protein sequence ID" value="KAF7732795.1"/>
    <property type="molecule type" value="Genomic_DNA"/>
</dbReference>
<dbReference type="InterPro" id="IPR020471">
    <property type="entry name" value="AKR"/>
</dbReference>
<evidence type="ECO:0000259" key="4">
    <source>
        <dbReference type="Pfam" id="PF00248"/>
    </source>
</evidence>
<dbReference type="AlphaFoldDB" id="A0A8H7BX04"/>
<evidence type="ECO:0000256" key="2">
    <source>
        <dbReference type="ARBA" id="ARBA00022857"/>
    </source>
</evidence>
<comment type="similarity">
    <text evidence="1">Belongs to the aldo/keto reductase family.</text>
</comment>
<proteinExistence type="inferred from homology"/>
<protein>
    <recommendedName>
        <fullName evidence="4">NADP-dependent oxidoreductase domain-containing protein</fullName>
    </recommendedName>
</protein>
<evidence type="ECO:0000313" key="6">
    <source>
        <dbReference type="Proteomes" id="UP000605846"/>
    </source>
</evidence>
<dbReference type="PANTHER" id="PTHR43827">
    <property type="entry name" value="2,5-DIKETO-D-GLUCONIC ACID REDUCTASE"/>
    <property type="match status" value="1"/>
</dbReference>
<dbReference type="PRINTS" id="PR00069">
    <property type="entry name" value="ALDKETRDTASE"/>
</dbReference>
<keyword evidence="2" id="KW-0521">NADP</keyword>
<dbReference type="InterPro" id="IPR036812">
    <property type="entry name" value="NAD(P)_OxRdtase_dom_sf"/>
</dbReference>
<dbReference type="InterPro" id="IPR023210">
    <property type="entry name" value="NADP_OxRdtase_dom"/>
</dbReference>